<dbReference type="GO" id="GO:0005524">
    <property type="term" value="F:ATP binding"/>
    <property type="evidence" value="ECO:0007669"/>
    <property type="project" value="UniProtKB-KW"/>
</dbReference>
<dbReference type="PROSITE" id="PS50893">
    <property type="entry name" value="ABC_TRANSPORTER_2"/>
    <property type="match status" value="1"/>
</dbReference>
<evidence type="ECO:0000256" key="4">
    <source>
        <dbReference type="ARBA" id="ARBA00022840"/>
    </source>
</evidence>
<keyword evidence="3" id="KW-0547">Nucleotide-binding</keyword>
<organism evidence="10 11">
    <name type="scientific">Candidatus Iainarchaeum sp</name>
    <dbReference type="NCBI Taxonomy" id="3101447"/>
    <lineage>
        <taxon>Archaea</taxon>
        <taxon>Candidatus Iainarchaeota</taxon>
        <taxon>Candidatus Iainarchaeia</taxon>
        <taxon>Candidatus Iainarchaeales</taxon>
        <taxon>Candidatus Iainarchaeaceae</taxon>
        <taxon>Candidatus Iainarchaeum</taxon>
    </lineage>
</organism>
<evidence type="ECO:0000256" key="1">
    <source>
        <dbReference type="ARBA" id="ARBA00004141"/>
    </source>
</evidence>
<dbReference type="InterPro" id="IPR036640">
    <property type="entry name" value="ABC1_TM_sf"/>
</dbReference>
<evidence type="ECO:0000256" key="5">
    <source>
        <dbReference type="ARBA" id="ARBA00022989"/>
    </source>
</evidence>
<evidence type="ECO:0000259" key="8">
    <source>
        <dbReference type="PROSITE" id="PS50893"/>
    </source>
</evidence>
<dbReference type="GO" id="GO:0016020">
    <property type="term" value="C:membrane"/>
    <property type="evidence" value="ECO:0007669"/>
    <property type="project" value="UniProtKB-SubCell"/>
</dbReference>
<comment type="caution">
    <text evidence="10">The sequence shown here is derived from an EMBL/GenBank/DDBJ whole genome shotgun (WGS) entry which is preliminary data.</text>
</comment>
<feature type="transmembrane region" description="Helical" evidence="7">
    <location>
        <begin position="152"/>
        <end position="173"/>
    </location>
</feature>
<feature type="transmembrane region" description="Helical" evidence="7">
    <location>
        <begin position="292"/>
        <end position="316"/>
    </location>
</feature>
<dbReference type="Gene3D" id="3.40.50.300">
    <property type="entry name" value="P-loop containing nucleotide triphosphate hydrolases"/>
    <property type="match status" value="1"/>
</dbReference>
<keyword evidence="5 7" id="KW-1133">Transmembrane helix</keyword>
<feature type="transmembrane region" description="Helical" evidence="7">
    <location>
        <begin position="179"/>
        <end position="197"/>
    </location>
</feature>
<dbReference type="SMART" id="SM00382">
    <property type="entry name" value="AAA"/>
    <property type="match status" value="1"/>
</dbReference>
<evidence type="ECO:0000256" key="7">
    <source>
        <dbReference type="SAM" id="Phobius"/>
    </source>
</evidence>
<feature type="transmembrane region" description="Helical" evidence="7">
    <location>
        <begin position="26"/>
        <end position="51"/>
    </location>
</feature>
<dbReference type="Proteomes" id="UP000565078">
    <property type="component" value="Unassembled WGS sequence"/>
</dbReference>
<dbReference type="PANTHER" id="PTHR24221">
    <property type="entry name" value="ATP-BINDING CASSETTE SUB-FAMILY B"/>
    <property type="match status" value="1"/>
</dbReference>
<evidence type="ECO:0000313" key="10">
    <source>
        <dbReference type="EMBL" id="HIH09405.1"/>
    </source>
</evidence>
<feature type="domain" description="ABC transporter" evidence="8">
    <location>
        <begin position="355"/>
        <end position="591"/>
    </location>
</feature>
<dbReference type="InterPro" id="IPR003439">
    <property type="entry name" value="ABC_transporter-like_ATP-bd"/>
</dbReference>
<dbReference type="InterPro" id="IPR017871">
    <property type="entry name" value="ABC_transporter-like_CS"/>
</dbReference>
<reference evidence="11" key="1">
    <citation type="journal article" date="2020" name="bioRxiv">
        <title>A rank-normalized archaeal taxonomy based on genome phylogeny resolves widespread incomplete and uneven classifications.</title>
        <authorList>
            <person name="Rinke C."/>
            <person name="Chuvochina M."/>
            <person name="Mussig A.J."/>
            <person name="Chaumeil P.-A."/>
            <person name="Waite D.W."/>
            <person name="Whitman W.B."/>
            <person name="Parks D.H."/>
            <person name="Hugenholtz P."/>
        </authorList>
    </citation>
    <scope>NUCLEOTIDE SEQUENCE [LARGE SCALE GENOMIC DNA]</scope>
</reference>
<feature type="domain" description="ABC transmembrane type-1" evidence="9">
    <location>
        <begin position="31"/>
        <end position="321"/>
    </location>
</feature>
<dbReference type="InterPro" id="IPR011527">
    <property type="entry name" value="ABC1_TM_dom"/>
</dbReference>
<proteinExistence type="predicted"/>
<evidence type="ECO:0000259" key="9">
    <source>
        <dbReference type="PROSITE" id="PS50929"/>
    </source>
</evidence>
<dbReference type="InterPro" id="IPR039421">
    <property type="entry name" value="Type_1_exporter"/>
</dbReference>
<name>A0A7J4IYM9_9ARCH</name>
<dbReference type="SUPFAM" id="SSF90123">
    <property type="entry name" value="ABC transporter transmembrane region"/>
    <property type="match status" value="1"/>
</dbReference>
<accession>A0A7J4IYM9</accession>
<dbReference type="Pfam" id="PF00664">
    <property type="entry name" value="ABC_membrane"/>
    <property type="match status" value="1"/>
</dbReference>
<dbReference type="Pfam" id="PF00005">
    <property type="entry name" value="ABC_tran"/>
    <property type="match status" value="1"/>
</dbReference>
<dbReference type="PROSITE" id="PS00211">
    <property type="entry name" value="ABC_TRANSPORTER_1"/>
    <property type="match status" value="1"/>
</dbReference>
<dbReference type="GO" id="GO:0140359">
    <property type="term" value="F:ABC-type transporter activity"/>
    <property type="evidence" value="ECO:0007669"/>
    <property type="project" value="InterPro"/>
</dbReference>
<keyword evidence="4 10" id="KW-0067">ATP-binding</keyword>
<dbReference type="PANTHER" id="PTHR24221:SF503">
    <property type="entry name" value="MITOCHONDRIAL POTASSIUM CHANNEL ATP-BINDING SUBUNIT"/>
    <property type="match status" value="1"/>
</dbReference>
<dbReference type="InterPro" id="IPR003593">
    <property type="entry name" value="AAA+_ATPase"/>
</dbReference>
<keyword evidence="6 7" id="KW-0472">Membrane</keyword>
<evidence type="ECO:0000313" key="11">
    <source>
        <dbReference type="Proteomes" id="UP000565078"/>
    </source>
</evidence>
<keyword evidence="2 7" id="KW-0812">Transmembrane</keyword>
<protein>
    <submittedName>
        <fullName evidence="10">ABC transporter ATP-binding protein</fullName>
    </submittedName>
</protein>
<dbReference type="Gene3D" id="1.20.1560.10">
    <property type="entry name" value="ABC transporter type 1, transmembrane domain"/>
    <property type="match status" value="1"/>
</dbReference>
<sequence>MAKQPEAKKVDFRAGLKEYFSLSGKYAHYFAVITFFVVLGSLSTLAESYLFKVLLDNAAIFSAGGISRADFSAILFGIGAAFLFIILLSGISDWSRYYFINRLEGNLIFDLKKKYFLHILGLSHRFHTTHRTGSLIARMTRGARSIESISDFFVFNIAPLAIQLIVACISLLYFDIFSVLTIVVIMAIYLFYVLALTRRQQRPEIESNEADDREKAFVGDVFTNVDTIKYFGKEGRMGGLYGLLATDSSRLLVKSWDFQGLIEAGQDIIMGAGVALLLYSPLVKFLDGGLTIGSLVFIYTVYLSVTGPMSGFVYGVRRFYESMADFQSLIEYGRQKPEISNSPDAKELIIQEGNIEFADISFTYHKKKVIDGFSLSVSPEEKVALVGRSGSGKTTLIKLLYRLYDVDLGVILIDGKNITGLKQESLRSQLSIVPQEGVLFNDTILNNVAFSRPDASREQIMEALKAAQLYDFVDSLPEKGDTLVGERGIKLSGGERQRVGLARLAVANARLLLVDEPLSALDPERARQACASITAVAREQQATLVATLHHVDMALQHFPRIVGLRDGEVVFDLPTAEVTPVRLTDLYARHLDELTGVAPPLDMSVASAPAVPMTCR</sequence>
<evidence type="ECO:0000256" key="2">
    <source>
        <dbReference type="ARBA" id="ARBA00022692"/>
    </source>
</evidence>
<comment type="subcellular location">
    <subcellularLocation>
        <location evidence="1">Membrane</location>
        <topology evidence="1">Multi-pass membrane protein</topology>
    </subcellularLocation>
</comment>
<feature type="transmembrane region" description="Helical" evidence="7">
    <location>
        <begin position="71"/>
        <end position="92"/>
    </location>
</feature>
<dbReference type="SUPFAM" id="SSF52540">
    <property type="entry name" value="P-loop containing nucleoside triphosphate hydrolases"/>
    <property type="match status" value="1"/>
</dbReference>
<gene>
    <name evidence="10" type="ORF">HA254_01925</name>
</gene>
<dbReference type="EMBL" id="DUGC01000035">
    <property type="protein sequence ID" value="HIH09405.1"/>
    <property type="molecule type" value="Genomic_DNA"/>
</dbReference>
<dbReference type="AlphaFoldDB" id="A0A7J4IYM9"/>
<evidence type="ECO:0000256" key="6">
    <source>
        <dbReference type="ARBA" id="ARBA00023136"/>
    </source>
</evidence>
<dbReference type="GO" id="GO:0016887">
    <property type="term" value="F:ATP hydrolysis activity"/>
    <property type="evidence" value="ECO:0007669"/>
    <property type="project" value="InterPro"/>
</dbReference>
<dbReference type="InterPro" id="IPR027417">
    <property type="entry name" value="P-loop_NTPase"/>
</dbReference>
<dbReference type="PROSITE" id="PS50929">
    <property type="entry name" value="ABC_TM1F"/>
    <property type="match status" value="1"/>
</dbReference>
<evidence type="ECO:0000256" key="3">
    <source>
        <dbReference type="ARBA" id="ARBA00022741"/>
    </source>
</evidence>